<dbReference type="EMBL" id="CP040078">
    <property type="protein sequence ID" value="QCP54742.1"/>
    <property type="molecule type" value="Genomic_DNA"/>
</dbReference>
<evidence type="ECO:0000256" key="2">
    <source>
        <dbReference type="SAM" id="Phobius"/>
    </source>
</evidence>
<dbReference type="Pfam" id="PF13490">
    <property type="entry name" value="zf-HC2"/>
    <property type="match status" value="1"/>
</dbReference>
<keyword evidence="2" id="KW-1133">Transmembrane helix</keyword>
<reference evidence="4 5" key="1">
    <citation type="submission" date="2019-05" db="EMBL/GenBank/DDBJ databases">
        <title>Burkholderia sp. DHOD12, isolated from subtropical forest soil.</title>
        <authorList>
            <person name="Gao Z.-H."/>
            <person name="Qiu L.-H."/>
        </authorList>
    </citation>
    <scope>NUCLEOTIDE SEQUENCE [LARGE SCALE GENOMIC DNA]</scope>
    <source>
        <strain evidence="4 5">DHOD12</strain>
    </source>
</reference>
<evidence type="ECO:0000256" key="1">
    <source>
        <dbReference type="SAM" id="MobiDB-lite"/>
    </source>
</evidence>
<protein>
    <submittedName>
        <fullName evidence="4">Anti-sigma factor</fullName>
    </submittedName>
</protein>
<feature type="region of interest" description="Disordered" evidence="1">
    <location>
        <begin position="76"/>
        <end position="97"/>
    </location>
</feature>
<dbReference type="AlphaFoldDB" id="A0A4P8IZD9"/>
<evidence type="ECO:0000259" key="3">
    <source>
        <dbReference type="Pfam" id="PF13490"/>
    </source>
</evidence>
<evidence type="ECO:0000313" key="4">
    <source>
        <dbReference type="EMBL" id="QCP54742.1"/>
    </source>
</evidence>
<keyword evidence="2" id="KW-0472">Membrane</keyword>
<gene>
    <name evidence="4" type="ORF">FAZ95_38470</name>
</gene>
<proteinExistence type="predicted"/>
<keyword evidence="5" id="KW-1185">Reference proteome</keyword>
<sequence length="303" mass="32634">MKTDDILLMAYVDGELPAEERQEVEKQMAASAEVAERVALFEASRLPYGDAFAKQKLPPVPESLKKAIEDMTRQHAADAVAEDKSANDPVLKHDAQLPPSAPVRSRLRVAPMWLAVAFVAGVFCYGAVLRFTPGLNSTADTTIASANALPWVKAVVGYQAMYGRETLANATLDADALKQISSVVRSDDGIALNVPDLSDAGLTLKRVQRLNFNDRRVIQIEYLPEQGPPVALCIIKDAKPDQTVAAQRISGMNVVTWRQANLGYVLLAKSSDVDLTELGKRISGHGVGELIGQADALGLSFLG</sequence>
<feature type="domain" description="Putative zinc-finger" evidence="3">
    <location>
        <begin position="7"/>
        <end position="30"/>
    </location>
</feature>
<dbReference type="KEGG" id="tvl:FAZ95_38470"/>
<evidence type="ECO:0000313" key="5">
    <source>
        <dbReference type="Proteomes" id="UP000298656"/>
    </source>
</evidence>
<dbReference type="RefSeq" id="WP_137337500.1">
    <property type="nucleotide sequence ID" value="NZ_CP040078.1"/>
</dbReference>
<organism evidence="4 5">
    <name type="scientific">Trinickia violacea</name>
    <dbReference type="NCBI Taxonomy" id="2571746"/>
    <lineage>
        <taxon>Bacteria</taxon>
        <taxon>Pseudomonadati</taxon>
        <taxon>Pseudomonadota</taxon>
        <taxon>Betaproteobacteria</taxon>
        <taxon>Burkholderiales</taxon>
        <taxon>Burkholderiaceae</taxon>
        <taxon>Trinickia</taxon>
    </lineage>
</organism>
<keyword evidence="2" id="KW-0812">Transmembrane</keyword>
<feature type="compositionally biased region" description="Basic and acidic residues" evidence="1">
    <location>
        <begin position="76"/>
        <end position="95"/>
    </location>
</feature>
<dbReference type="Proteomes" id="UP000298656">
    <property type="component" value="Chromosome 2"/>
</dbReference>
<dbReference type="InterPro" id="IPR027383">
    <property type="entry name" value="Znf_put"/>
</dbReference>
<dbReference type="OrthoDB" id="6843348at2"/>
<feature type="transmembrane region" description="Helical" evidence="2">
    <location>
        <begin position="109"/>
        <end position="128"/>
    </location>
</feature>
<name>A0A4P8IZD9_9BURK</name>
<accession>A0A4P8IZD9</accession>